<dbReference type="Pfam" id="PF03148">
    <property type="entry name" value="Tektin"/>
    <property type="match status" value="1"/>
</dbReference>
<dbReference type="InterPro" id="IPR000435">
    <property type="entry name" value="Tektins"/>
</dbReference>
<dbReference type="Proteomes" id="UP000678499">
    <property type="component" value="Unassembled WGS sequence"/>
</dbReference>
<keyword evidence="3" id="KW-0966">Cell projection</keyword>
<proteinExistence type="inferred from homology"/>
<evidence type="ECO:0000256" key="1">
    <source>
        <dbReference type="ARBA" id="ARBA00007209"/>
    </source>
</evidence>
<accession>A0A7R9GAT9</accession>
<dbReference type="PRINTS" id="PR00511">
    <property type="entry name" value="TEKTIN"/>
</dbReference>
<evidence type="ECO:0000256" key="4">
    <source>
        <dbReference type="SAM" id="Coils"/>
    </source>
</evidence>
<dbReference type="InterPro" id="IPR048256">
    <property type="entry name" value="Tektin-like"/>
</dbReference>
<evidence type="ECO:0000313" key="6">
    <source>
        <dbReference type="EMBL" id="CAD7275458.1"/>
    </source>
</evidence>
<comment type="subcellular location">
    <subcellularLocation>
        <location evidence="3">Cytoplasm</location>
        <location evidence="3">Cytoskeleton</location>
        <location evidence="3">Cilium axoneme</location>
    </subcellularLocation>
</comment>
<keyword evidence="3" id="KW-0282">Flagellum</keyword>
<dbReference type="GO" id="GO:0005634">
    <property type="term" value="C:nucleus"/>
    <property type="evidence" value="ECO:0007669"/>
    <property type="project" value="TreeGrafter"/>
</dbReference>
<dbReference type="OrthoDB" id="5421607at2759"/>
<comment type="similarity">
    <text evidence="1 3">Belongs to the tektin family.</text>
</comment>
<keyword evidence="3" id="KW-0969">Cilium</keyword>
<dbReference type="PANTHER" id="PTHR19960:SF11">
    <property type="entry name" value="TEKTIN"/>
    <property type="match status" value="1"/>
</dbReference>
<evidence type="ECO:0000256" key="3">
    <source>
        <dbReference type="RuleBase" id="RU367040"/>
    </source>
</evidence>
<keyword evidence="7" id="KW-1185">Reference proteome</keyword>
<name>A0A7R9GAT9_9CRUS</name>
<organism evidence="6">
    <name type="scientific">Notodromas monacha</name>
    <dbReference type="NCBI Taxonomy" id="399045"/>
    <lineage>
        <taxon>Eukaryota</taxon>
        <taxon>Metazoa</taxon>
        <taxon>Ecdysozoa</taxon>
        <taxon>Arthropoda</taxon>
        <taxon>Crustacea</taxon>
        <taxon>Oligostraca</taxon>
        <taxon>Ostracoda</taxon>
        <taxon>Podocopa</taxon>
        <taxon>Podocopida</taxon>
        <taxon>Cypridocopina</taxon>
        <taxon>Cypridoidea</taxon>
        <taxon>Cyprididae</taxon>
        <taxon>Notodromas</taxon>
    </lineage>
</organism>
<evidence type="ECO:0000313" key="7">
    <source>
        <dbReference type="Proteomes" id="UP000678499"/>
    </source>
</evidence>
<dbReference type="GO" id="GO:0005930">
    <property type="term" value="C:axoneme"/>
    <property type="evidence" value="ECO:0007669"/>
    <property type="project" value="UniProtKB-SubCell"/>
</dbReference>
<keyword evidence="2" id="KW-0963">Cytoplasm</keyword>
<gene>
    <name evidence="6" type="ORF">NMOB1V02_LOCUS3253</name>
</gene>
<keyword evidence="4" id="KW-0175">Coiled coil</keyword>
<dbReference type="EMBL" id="OA882457">
    <property type="protein sequence ID" value="CAD7275458.1"/>
    <property type="molecule type" value="Genomic_DNA"/>
</dbReference>
<dbReference type="GO" id="GO:0060294">
    <property type="term" value="P:cilium movement involved in cell motility"/>
    <property type="evidence" value="ECO:0007669"/>
    <property type="project" value="UniProtKB-UniRule"/>
</dbReference>
<protein>
    <recommendedName>
        <fullName evidence="3">Tektin</fullName>
    </recommendedName>
</protein>
<evidence type="ECO:0000256" key="2">
    <source>
        <dbReference type="ARBA" id="ARBA00022490"/>
    </source>
</evidence>
<dbReference type="GO" id="GO:0015630">
    <property type="term" value="C:microtubule cytoskeleton"/>
    <property type="evidence" value="ECO:0007669"/>
    <property type="project" value="UniProtKB-UniRule"/>
</dbReference>
<feature type="coiled-coil region" evidence="4">
    <location>
        <begin position="302"/>
        <end position="343"/>
    </location>
</feature>
<dbReference type="PANTHER" id="PTHR19960">
    <property type="entry name" value="TEKTIN"/>
    <property type="match status" value="1"/>
</dbReference>
<evidence type="ECO:0000256" key="5">
    <source>
        <dbReference type="SAM" id="MobiDB-lite"/>
    </source>
</evidence>
<reference evidence="6" key="1">
    <citation type="submission" date="2020-11" db="EMBL/GenBank/DDBJ databases">
        <authorList>
            <person name="Tran Van P."/>
        </authorList>
    </citation>
    <scope>NUCLEOTIDE SEQUENCE</scope>
</reference>
<dbReference type="GO" id="GO:0060271">
    <property type="term" value="P:cilium assembly"/>
    <property type="evidence" value="ECO:0007669"/>
    <property type="project" value="UniProtKB-UniRule"/>
</dbReference>
<dbReference type="EMBL" id="CAJPEX010000420">
    <property type="protein sequence ID" value="CAG0915610.1"/>
    <property type="molecule type" value="Genomic_DNA"/>
</dbReference>
<sequence>MGSDPPRALAKAFSQPFQRARRRRKETKGRSLPSTVLFKFWKEELQAESNKLAAETGLLEELRKNLCRALAETETPMQAVQHCLLSREGRQGIDLVHDKVQDCLSGESKVIHSCQGDLQEALRCVDAQLQAMREAQWLLRSDEDNKFTALSIDQVSQRLHNHSRGIYFFNNIEKEDPSQSVPETWASFSQRNVQRSQRERSNSQHLRAKYHSLINAATADMHAAWERSNAALGVRLSETTDARNKLQDHYAKVAQELYDVDKQIAQLNRSLQDKLPPLKVAQTRLENRVHRPRVELCRDPPHACLVQEVHELQAAIAALRAQLDAAEMTQQRLLRARSQLEADLKCKNNSIVIDREKCLGIRRSFPVTMLLPDFP</sequence>
<feature type="region of interest" description="Disordered" evidence="5">
    <location>
        <begin position="1"/>
        <end position="29"/>
    </location>
</feature>
<dbReference type="AlphaFoldDB" id="A0A7R9GAT9"/>